<dbReference type="AlphaFoldDB" id="A0A6G1JSP0"/>
<feature type="transmembrane region" description="Helical" evidence="8">
    <location>
        <begin position="216"/>
        <end position="234"/>
    </location>
</feature>
<dbReference type="Proteomes" id="UP000799428">
    <property type="component" value="Unassembled WGS sequence"/>
</dbReference>
<evidence type="ECO:0000256" key="3">
    <source>
        <dbReference type="ARBA" id="ARBA00022448"/>
    </source>
</evidence>
<gene>
    <name evidence="10" type="ORF">K504DRAFT_418150</name>
</gene>
<dbReference type="EMBL" id="MU005786">
    <property type="protein sequence ID" value="KAF2703629.1"/>
    <property type="molecule type" value="Genomic_DNA"/>
</dbReference>
<feature type="transmembrane region" description="Helical" evidence="8">
    <location>
        <begin position="486"/>
        <end position="504"/>
    </location>
</feature>
<dbReference type="GO" id="GO:0012505">
    <property type="term" value="C:endomembrane system"/>
    <property type="evidence" value="ECO:0007669"/>
    <property type="project" value="UniProtKB-SubCell"/>
</dbReference>
<name>A0A6G1JSP0_9PLEO</name>
<feature type="transmembrane region" description="Helical" evidence="8">
    <location>
        <begin position="417"/>
        <end position="435"/>
    </location>
</feature>
<evidence type="ECO:0000256" key="5">
    <source>
        <dbReference type="ARBA" id="ARBA00022989"/>
    </source>
</evidence>
<feature type="transmembrane region" description="Helical" evidence="8">
    <location>
        <begin position="178"/>
        <end position="195"/>
    </location>
</feature>
<dbReference type="PROSITE" id="PS50850">
    <property type="entry name" value="MFS"/>
    <property type="match status" value="1"/>
</dbReference>
<reference evidence="10" key="1">
    <citation type="journal article" date="2020" name="Stud. Mycol.">
        <title>101 Dothideomycetes genomes: a test case for predicting lifestyles and emergence of pathogens.</title>
        <authorList>
            <person name="Haridas S."/>
            <person name="Albert R."/>
            <person name="Binder M."/>
            <person name="Bloem J."/>
            <person name="Labutti K."/>
            <person name="Salamov A."/>
            <person name="Andreopoulos B."/>
            <person name="Baker S."/>
            <person name="Barry K."/>
            <person name="Bills G."/>
            <person name="Bluhm B."/>
            <person name="Cannon C."/>
            <person name="Castanera R."/>
            <person name="Culley D."/>
            <person name="Daum C."/>
            <person name="Ezra D."/>
            <person name="Gonzalez J."/>
            <person name="Henrissat B."/>
            <person name="Kuo A."/>
            <person name="Liang C."/>
            <person name="Lipzen A."/>
            <person name="Lutzoni F."/>
            <person name="Magnuson J."/>
            <person name="Mondo S."/>
            <person name="Nolan M."/>
            <person name="Ohm R."/>
            <person name="Pangilinan J."/>
            <person name="Park H.-J."/>
            <person name="Ramirez L."/>
            <person name="Alfaro M."/>
            <person name="Sun H."/>
            <person name="Tritt A."/>
            <person name="Yoshinaga Y."/>
            <person name="Zwiers L.-H."/>
            <person name="Turgeon B."/>
            <person name="Goodwin S."/>
            <person name="Spatafora J."/>
            <person name="Crous P."/>
            <person name="Grigoriev I."/>
        </authorList>
    </citation>
    <scope>NUCLEOTIDE SEQUENCE</scope>
    <source>
        <strain evidence="10">CBS 279.74</strain>
    </source>
</reference>
<feature type="transmembrane region" description="Helical" evidence="8">
    <location>
        <begin position="287"/>
        <end position="308"/>
    </location>
</feature>
<feature type="domain" description="Major facilitator superfamily (MFS) profile" evidence="9">
    <location>
        <begin position="24"/>
        <end position="509"/>
    </location>
</feature>
<feature type="transmembrane region" description="Helical" evidence="8">
    <location>
        <begin position="374"/>
        <end position="396"/>
    </location>
</feature>
<dbReference type="InterPro" id="IPR020846">
    <property type="entry name" value="MFS_dom"/>
</dbReference>
<feature type="transmembrane region" description="Helical" evidence="8">
    <location>
        <begin position="21"/>
        <end position="38"/>
    </location>
</feature>
<accession>A0A6G1JSP0</accession>
<keyword evidence="11" id="KW-1185">Reference proteome</keyword>
<feature type="transmembrane region" description="Helical" evidence="8">
    <location>
        <begin position="350"/>
        <end position="368"/>
    </location>
</feature>
<evidence type="ECO:0000256" key="6">
    <source>
        <dbReference type="ARBA" id="ARBA00023136"/>
    </source>
</evidence>
<protein>
    <submittedName>
        <fullName evidence="10">MFS general substrate transporter</fullName>
    </submittedName>
</protein>
<evidence type="ECO:0000313" key="11">
    <source>
        <dbReference type="Proteomes" id="UP000799428"/>
    </source>
</evidence>
<dbReference type="Gene3D" id="1.20.1250.20">
    <property type="entry name" value="MFS general substrate transporter like domains"/>
    <property type="match status" value="1"/>
</dbReference>
<dbReference type="SUPFAM" id="SSF103473">
    <property type="entry name" value="MFS general substrate transporter"/>
    <property type="match status" value="1"/>
</dbReference>
<feature type="transmembrane region" description="Helical" evidence="8">
    <location>
        <begin position="314"/>
        <end position="338"/>
    </location>
</feature>
<evidence type="ECO:0000256" key="2">
    <source>
        <dbReference type="ARBA" id="ARBA00008335"/>
    </source>
</evidence>
<feature type="region of interest" description="Disordered" evidence="7">
    <location>
        <begin position="516"/>
        <end position="544"/>
    </location>
</feature>
<dbReference type="InterPro" id="IPR036259">
    <property type="entry name" value="MFS_trans_sf"/>
</dbReference>
<dbReference type="GO" id="GO:0046943">
    <property type="term" value="F:carboxylic acid transmembrane transporter activity"/>
    <property type="evidence" value="ECO:0007669"/>
    <property type="project" value="UniProtKB-ARBA"/>
</dbReference>
<evidence type="ECO:0000256" key="8">
    <source>
        <dbReference type="SAM" id="Phobius"/>
    </source>
</evidence>
<evidence type="ECO:0000256" key="7">
    <source>
        <dbReference type="SAM" id="MobiDB-lite"/>
    </source>
</evidence>
<dbReference type="GO" id="GO:0005886">
    <property type="term" value="C:plasma membrane"/>
    <property type="evidence" value="ECO:0007669"/>
    <property type="project" value="TreeGrafter"/>
</dbReference>
<keyword evidence="4 8" id="KW-0812">Transmembrane</keyword>
<comment type="subcellular location">
    <subcellularLocation>
        <location evidence="1">Endomembrane system</location>
        <topology evidence="1">Multi-pass membrane protein</topology>
    </subcellularLocation>
</comment>
<dbReference type="Pfam" id="PF07690">
    <property type="entry name" value="MFS_1"/>
    <property type="match status" value="1"/>
</dbReference>
<feature type="transmembrane region" description="Helical" evidence="8">
    <location>
        <begin position="88"/>
        <end position="108"/>
    </location>
</feature>
<dbReference type="OrthoDB" id="10021397at2759"/>
<sequence>MSPTKPTALHDQTNLLPKRQLITVFAALAFGLLVTFIDQNSIGVALPTIGRELDSASTIEWAGTSSLIANTAFQVLYGRLSDVFGRKVIVITMLAILALGDLLCGFAKTGPQLYAFRGISGMANGGILALSMIIVSDIVTLKERGKYQGILGSMIGLGSTLGPFIAAGFTKHSSWRDTFYLLSPLSLLAGVVLFFKLPPQNMPKEDIRVMVAKVDWAGIVLSSGGTILLLIPVSGIGSRFKADSPMVISMLTLGGIFLVAFVFNEWKVAHPMIPLRLFKSRPLSAMLLQNLLIGIVWYSELYFLPIYYQSARGFSITTSAALIVPLVLSLAIASALSGQYISRMNRYGEVIWLGFSLWTLTAGLHLLFGRTTSVATIIPILIFEGFAVGCVFQPTLVAAQAHSSKADRAVVISARNFLRSLGGAIGLAISSAIYSNSLHSHLPSSLPTSVTSSVYESTFSTPDLSSLDTETRELILGAYSSASRSVFIMWVAVIAVCVALMVFVKDDGLQRKEETDEALVEEGEGGAVTIEKTSPAGGMYAKAE</sequence>
<feature type="transmembrane region" description="Helical" evidence="8">
    <location>
        <begin position="114"/>
        <end position="135"/>
    </location>
</feature>
<dbReference type="FunFam" id="1.20.1720.10:FF:000013">
    <property type="entry name" value="Related to multidrug resistance proteins"/>
    <property type="match status" value="1"/>
</dbReference>
<feature type="transmembrane region" description="Helical" evidence="8">
    <location>
        <begin position="147"/>
        <end position="166"/>
    </location>
</feature>
<keyword evidence="3" id="KW-0813">Transport</keyword>
<evidence type="ECO:0000256" key="1">
    <source>
        <dbReference type="ARBA" id="ARBA00004127"/>
    </source>
</evidence>
<comment type="similarity">
    <text evidence="2">Belongs to the major facilitator superfamily.</text>
</comment>
<dbReference type="PANTHER" id="PTHR23501:SF78">
    <property type="entry name" value="MAJOR FACILITATOR SUPERFAMILY (MFS) PROFILE DOMAIN-CONTAINING PROTEIN-RELATED"/>
    <property type="match status" value="1"/>
</dbReference>
<organism evidence="10 11">
    <name type="scientific">Pleomassaria siparia CBS 279.74</name>
    <dbReference type="NCBI Taxonomy" id="1314801"/>
    <lineage>
        <taxon>Eukaryota</taxon>
        <taxon>Fungi</taxon>
        <taxon>Dikarya</taxon>
        <taxon>Ascomycota</taxon>
        <taxon>Pezizomycotina</taxon>
        <taxon>Dothideomycetes</taxon>
        <taxon>Pleosporomycetidae</taxon>
        <taxon>Pleosporales</taxon>
        <taxon>Pleomassariaceae</taxon>
        <taxon>Pleomassaria</taxon>
    </lineage>
</organism>
<keyword evidence="6 8" id="KW-0472">Membrane</keyword>
<keyword evidence="5 8" id="KW-1133">Transmembrane helix</keyword>
<evidence type="ECO:0000256" key="4">
    <source>
        <dbReference type="ARBA" id="ARBA00022692"/>
    </source>
</evidence>
<dbReference type="PANTHER" id="PTHR23501">
    <property type="entry name" value="MAJOR FACILITATOR SUPERFAMILY"/>
    <property type="match status" value="1"/>
</dbReference>
<evidence type="ECO:0000259" key="9">
    <source>
        <dbReference type="PROSITE" id="PS50850"/>
    </source>
</evidence>
<feature type="transmembrane region" description="Helical" evidence="8">
    <location>
        <begin position="246"/>
        <end position="266"/>
    </location>
</feature>
<evidence type="ECO:0000313" key="10">
    <source>
        <dbReference type="EMBL" id="KAF2703629.1"/>
    </source>
</evidence>
<dbReference type="InterPro" id="IPR011701">
    <property type="entry name" value="MFS"/>
</dbReference>
<proteinExistence type="inferred from homology"/>